<evidence type="ECO:0000313" key="2">
    <source>
        <dbReference type="EMBL" id="TGY36489.1"/>
    </source>
</evidence>
<evidence type="ECO:0000256" key="1">
    <source>
        <dbReference type="SAM" id="Phobius"/>
    </source>
</evidence>
<name>A0A4S2D4P0_STEMA</name>
<keyword evidence="1" id="KW-0472">Membrane</keyword>
<dbReference type="EMBL" id="SRYW01000002">
    <property type="protein sequence ID" value="TGY36489.1"/>
    <property type="molecule type" value="Genomic_DNA"/>
</dbReference>
<feature type="transmembrane region" description="Helical" evidence="1">
    <location>
        <begin position="98"/>
        <end position="119"/>
    </location>
</feature>
<proteinExistence type="predicted"/>
<accession>A0A4S2D4P0</accession>
<evidence type="ECO:0008006" key="4">
    <source>
        <dbReference type="Google" id="ProtNLM"/>
    </source>
</evidence>
<dbReference type="Proteomes" id="UP000306631">
    <property type="component" value="Unassembled WGS sequence"/>
</dbReference>
<feature type="transmembrane region" description="Helical" evidence="1">
    <location>
        <begin position="72"/>
        <end position="92"/>
    </location>
</feature>
<feature type="transmembrane region" description="Helical" evidence="1">
    <location>
        <begin position="43"/>
        <end position="65"/>
    </location>
</feature>
<evidence type="ECO:0000313" key="3">
    <source>
        <dbReference type="Proteomes" id="UP000306631"/>
    </source>
</evidence>
<dbReference type="RefSeq" id="WP_136003272.1">
    <property type="nucleotide sequence ID" value="NZ_SRYW01000002.1"/>
</dbReference>
<keyword evidence="1" id="KW-0812">Transmembrane</keyword>
<comment type="caution">
    <text evidence="2">The sequence shown here is derived from an EMBL/GenBank/DDBJ whole genome shotgun (WGS) entry which is preliminary data.</text>
</comment>
<gene>
    <name evidence="2" type="ORF">E5352_03065</name>
</gene>
<organism evidence="2 3">
    <name type="scientific">Stenotrophomonas maltophilia</name>
    <name type="common">Pseudomonas maltophilia</name>
    <name type="synonym">Xanthomonas maltophilia</name>
    <dbReference type="NCBI Taxonomy" id="40324"/>
    <lineage>
        <taxon>Bacteria</taxon>
        <taxon>Pseudomonadati</taxon>
        <taxon>Pseudomonadota</taxon>
        <taxon>Gammaproteobacteria</taxon>
        <taxon>Lysobacterales</taxon>
        <taxon>Lysobacteraceae</taxon>
        <taxon>Stenotrophomonas</taxon>
        <taxon>Stenotrophomonas maltophilia group</taxon>
    </lineage>
</organism>
<protein>
    <recommendedName>
        <fullName evidence="4">Transmembrane protein</fullName>
    </recommendedName>
</protein>
<reference evidence="2 3" key="1">
    <citation type="submission" date="2019-04" db="EMBL/GenBank/DDBJ databases">
        <title>Microbes associate with the intestines of laboratory mice.</title>
        <authorList>
            <person name="Navarre W."/>
            <person name="Wong E."/>
            <person name="Huang K."/>
            <person name="Tropini C."/>
            <person name="Ng K."/>
            <person name="Yu B."/>
        </authorList>
    </citation>
    <scope>NUCLEOTIDE SEQUENCE [LARGE SCALE GENOMIC DNA]</scope>
    <source>
        <strain evidence="2 3">NM62_B4-13</strain>
    </source>
</reference>
<dbReference type="AlphaFoldDB" id="A0A4S2D4P0"/>
<keyword evidence="1" id="KW-1133">Transmembrane helix</keyword>
<sequence>MAAVIRVLMVLSVALLSGALLLPLERSVHVEFSLDQPPPMWVFGAFVLLVGVVTGAAAWTGLVRFRRWGRPLAIVASALIVLAAGLLAQSPLMGQVSGLGIALFAAAASAWLCGVALSYHPLVASRFQA</sequence>